<protein>
    <submittedName>
        <fullName evidence="1">Uncharacterized protein</fullName>
    </submittedName>
</protein>
<gene>
    <name evidence="1" type="ORF">SAY87_024664</name>
</gene>
<dbReference type="AlphaFoldDB" id="A0AAN7GD77"/>
<proteinExistence type="predicted"/>
<evidence type="ECO:0000313" key="1">
    <source>
        <dbReference type="EMBL" id="KAK4741076.1"/>
    </source>
</evidence>
<accession>A0AAN7GD77</accession>
<dbReference type="EMBL" id="JAXIOK010000024">
    <property type="protein sequence ID" value="KAK4741076.1"/>
    <property type="molecule type" value="Genomic_DNA"/>
</dbReference>
<organism evidence="1 2">
    <name type="scientific">Trapa incisa</name>
    <dbReference type="NCBI Taxonomy" id="236973"/>
    <lineage>
        <taxon>Eukaryota</taxon>
        <taxon>Viridiplantae</taxon>
        <taxon>Streptophyta</taxon>
        <taxon>Embryophyta</taxon>
        <taxon>Tracheophyta</taxon>
        <taxon>Spermatophyta</taxon>
        <taxon>Magnoliopsida</taxon>
        <taxon>eudicotyledons</taxon>
        <taxon>Gunneridae</taxon>
        <taxon>Pentapetalae</taxon>
        <taxon>rosids</taxon>
        <taxon>malvids</taxon>
        <taxon>Myrtales</taxon>
        <taxon>Lythraceae</taxon>
        <taxon>Trapa</taxon>
    </lineage>
</organism>
<comment type="caution">
    <text evidence="1">The sequence shown here is derived from an EMBL/GenBank/DDBJ whole genome shotgun (WGS) entry which is preliminary data.</text>
</comment>
<keyword evidence="2" id="KW-1185">Reference proteome</keyword>
<reference evidence="1 2" key="1">
    <citation type="journal article" date="2023" name="Hortic Res">
        <title>Pangenome of water caltrop reveals structural variations and asymmetric subgenome divergence after allopolyploidization.</title>
        <authorList>
            <person name="Zhang X."/>
            <person name="Chen Y."/>
            <person name="Wang L."/>
            <person name="Yuan Y."/>
            <person name="Fang M."/>
            <person name="Shi L."/>
            <person name="Lu R."/>
            <person name="Comes H.P."/>
            <person name="Ma Y."/>
            <person name="Chen Y."/>
            <person name="Huang G."/>
            <person name="Zhou Y."/>
            <person name="Zheng Z."/>
            <person name="Qiu Y."/>
        </authorList>
    </citation>
    <scope>NUCLEOTIDE SEQUENCE [LARGE SCALE GENOMIC DNA]</scope>
    <source>
        <tissue evidence="1">Roots</tissue>
    </source>
</reference>
<name>A0AAN7GD77_9MYRT</name>
<sequence length="150" mass="16097">MDDGCAIGPAGGGKVSSIVRGPSAAGLTFSCTWAFSDGCDGALKASALAYSENVYRWQLIESSSEEIRNLTALMEGLELELELRHNNGINPVSKPAMPVITPSSTTVADHWQVLSIQNQIPRFAILKQGNVPDCVNIHRGNSYLQQLIPT</sequence>
<dbReference type="Proteomes" id="UP001345219">
    <property type="component" value="Chromosome 19"/>
</dbReference>
<evidence type="ECO:0000313" key="2">
    <source>
        <dbReference type="Proteomes" id="UP001345219"/>
    </source>
</evidence>